<sequence>MTEAIHRLYEASKIGNSHYLGLLEEPNRPVTTFAILEALGLIKLGSDKAALIQDILATDVARDRELTANIAQCRPLPWNQVLESPLNAPDYTYEQPEPLTTTAPSEIKGQQTKMEFYPLYELQQPDEYAETQAFVEPSGYPDIFLNESFWQIPTNSEMEWANESQHFFQDQSYVCSYICPPPSACPCLDMEI</sequence>
<accession>A0A0D2CZ48</accession>
<organism evidence="1 2">
    <name type="scientific">Cladophialophora immunda</name>
    <dbReference type="NCBI Taxonomy" id="569365"/>
    <lineage>
        <taxon>Eukaryota</taxon>
        <taxon>Fungi</taxon>
        <taxon>Dikarya</taxon>
        <taxon>Ascomycota</taxon>
        <taxon>Pezizomycotina</taxon>
        <taxon>Eurotiomycetes</taxon>
        <taxon>Chaetothyriomycetidae</taxon>
        <taxon>Chaetothyriales</taxon>
        <taxon>Herpotrichiellaceae</taxon>
        <taxon>Cladophialophora</taxon>
    </lineage>
</organism>
<dbReference type="HOGENOM" id="CLU_1415014_0_0_1"/>
<dbReference type="GeneID" id="27343906"/>
<evidence type="ECO:0000313" key="1">
    <source>
        <dbReference type="EMBL" id="KIW28849.1"/>
    </source>
</evidence>
<gene>
    <name evidence="1" type="ORF">PV07_04712</name>
</gene>
<protein>
    <submittedName>
        <fullName evidence="1">Uncharacterized protein</fullName>
    </submittedName>
</protein>
<proteinExistence type="predicted"/>
<dbReference type="OrthoDB" id="10480813at2759"/>
<dbReference type="AlphaFoldDB" id="A0A0D2CZ48"/>
<evidence type="ECO:0000313" key="2">
    <source>
        <dbReference type="Proteomes" id="UP000054466"/>
    </source>
</evidence>
<name>A0A0D2CZ48_9EURO</name>
<dbReference type="VEuPathDB" id="FungiDB:PV07_04712"/>
<dbReference type="Proteomes" id="UP000054466">
    <property type="component" value="Unassembled WGS sequence"/>
</dbReference>
<dbReference type="EMBL" id="KN847042">
    <property type="protein sequence ID" value="KIW28849.1"/>
    <property type="molecule type" value="Genomic_DNA"/>
</dbReference>
<dbReference type="RefSeq" id="XP_016249065.1">
    <property type="nucleotide sequence ID" value="XM_016391546.1"/>
</dbReference>
<keyword evidence="2" id="KW-1185">Reference proteome</keyword>
<reference evidence="1 2" key="1">
    <citation type="submission" date="2015-01" db="EMBL/GenBank/DDBJ databases">
        <title>The Genome Sequence of Cladophialophora immunda CBS83496.</title>
        <authorList>
            <consortium name="The Broad Institute Genomics Platform"/>
            <person name="Cuomo C."/>
            <person name="de Hoog S."/>
            <person name="Gorbushina A."/>
            <person name="Stielow B."/>
            <person name="Teixiera M."/>
            <person name="Abouelleil A."/>
            <person name="Chapman S.B."/>
            <person name="Priest M."/>
            <person name="Young S.K."/>
            <person name="Wortman J."/>
            <person name="Nusbaum C."/>
            <person name="Birren B."/>
        </authorList>
    </citation>
    <scope>NUCLEOTIDE SEQUENCE [LARGE SCALE GENOMIC DNA]</scope>
    <source>
        <strain evidence="1 2">CBS 83496</strain>
    </source>
</reference>